<dbReference type="InterPro" id="IPR029056">
    <property type="entry name" value="Ribokinase-like"/>
</dbReference>
<protein>
    <recommendedName>
        <fullName evidence="1">pyridoxal kinase</fullName>
        <ecNumber evidence="1">2.7.1.35</ecNumber>
    </recommendedName>
</protein>
<evidence type="ECO:0000256" key="1">
    <source>
        <dbReference type="ARBA" id="ARBA00012104"/>
    </source>
</evidence>
<organism evidence="7 8">
    <name type="scientific">Microbacterium aoyamense</name>
    <dbReference type="NCBI Taxonomy" id="344166"/>
    <lineage>
        <taxon>Bacteria</taxon>
        <taxon>Bacillati</taxon>
        <taxon>Actinomycetota</taxon>
        <taxon>Actinomycetes</taxon>
        <taxon>Micrococcales</taxon>
        <taxon>Microbacteriaceae</taxon>
        <taxon>Microbacterium</taxon>
    </lineage>
</organism>
<dbReference type="InterPro" id="IPR013749">
    <property type="entry name" value="PM/HMP-P_kinase-1"/>
</dbReference>
<keyword evidence="8" id="KW-1185">Reference proteome</keyword>
<dbReference type="Gene3D" id="3.40.1190.20">
    <property type="match status" value="1"/>
</dbReference>
<comment type="caution">
    <text evidence="7">The sequence shown here is derived from an EMBL/GenBank/DDBJ whole genome shotgun (WGS) entry which is preliminary data.</text>
</comment>
<evidence type="ECO:0000313" key="8">
    <source>
        <dbReference type="Proteomes" id="UP001501343"/>
    </source>
</evidence>
<keyword evidence="5" id="KW-0067">ATP-binding</keyword>
<dbReference type="SUPFAM" id="SSF53613">
    <property type="entry name" value="Ribokinase-like"/>
    <property type="match status" value="1"/>
</dbReference>
<dbReference type="EC" id="2.7.1.35" evidence="1"/>
<dbReference type="Proteomes" id="UP001501343">
    <property type="component" value="Unassembled WGS sequence"/>
</dbReference>
<evidence type="ECO:0000256" key="2">
    <source>
        <dbReference type="ARBA" id="ARBA00022679"/>
    </source>
</evidence>
<dbReference type="RefSeq" id="WP_248149932.1">
    <property type="nucleotide sequence ID" value="NZ_BAAAOF010000001.1"/>
</dbReference>
<reference evidence="7 8" key="1">
    <citation type="journal article" date="2019" name="Int. J. Syst. Evol. Microbiol.">
        <title>The Global Catalogue of Microorganisms (GCM) 10K type strain sequencing project: providing services to taxonomists for standard genome sequencing and annotation.</title>
        <authorList>
            <consortium name="The Broad Institute Genomics Platform"/>
            <consortium name="The Broad Institute Genome Sequencing Center for Infectious Disease"/>
            <person name="Wu L."/>
            <person name="Ma J."/>
        </authorList>
    </citation>
    <scope>NUCLEOTIDE SEQUENCE [LARGE SCALE GENOMIC DNA]</scope>
    <source>
        <strain evidence="7 8">JCM 14900</strain>
    </source>
</reference>
<keyword evidence="2" id="KW-0808">Transferase</keyword>
<evidence type="ECO:0000256" key="3">
    <source>
        <dbReference type="ARBA" id="ARBA00022741"/>
    </source>
</evidence>
<dbReference type="InterPro" id="IPR004625">
    <property type="entry name" value="PyrdxlKinase"/>
</dbReference>
<dbReference type="EMBL" id="BAAAOF010000001">
    <property type="protein sequence ID" value="GAA1911962.1"/>
    <property type="molecule type" value="Genomic_DNA"/>
</dbReference>
<accession>A0ABN2P5W0</accession>
<dbReference type="NCBIfam" id="NF004398">
    <property type="entry name" value="PRK05756.1"/>
    <property type="match status" value="1"/>
</dbReference>
<dbReference type="GO" id="GO:0016301">
    <property type="term" value="F:kinase activity"/>
    <property type="evidence" value="ECO:0007669"/>
    <property type="project" value="UniProtKB-KW"/>
</dbReference>
<sequence length="283" mass="29964">MKILSIQSAVAYGHVGNSAAVFPLQRIGVEVLPVYTVNFSNHTGYGAWRGPLIAPADVADVITGIEERGAFPHIDAVLSGYQGGEGIGDVIIDAVARVKAANPNAVYACDPVMGNAKSGCFVAPAIPVLLREKVVPVADIITPNQFELGFLTGTEPDTIPSTLEAVDLARAMGPSTVLVTSVERPDREEGTIEMLVADDSGAWIVQTPLLPMKANGSGDVTAALFTAHYLETKDAALALERTASSVFDLLSNTHASGARELQLVESQEAYAHPRMQFTARRVR</sequence>
<dbReference type="CDD" id="cd01173">
    <property type="entry name" value="pyridoxal_pyridoxamine_kinase"/>
    <property type="match status" value="1"/>
</dbReference>
<evidence type="ECO:0000313" key="7">
    <source>
        <dbReference type="EMBL" id="GAA1911962.1"/>
    </source>
</evidence>
<evidence type="ECO:0000256" key="5">
    <source>
        <dbReference type="ARBA" id="ARBA00022840"/>
    </source>
</evidence>
<proteinExistence type="predicted"/>
<dbReference type="PANTHER" id="PTHR10534">
    <property type="entry name" value="PYRIDOXAL KINASE"/>
    <property type="match status" value="1"/>
</dbReference>
<evidence type="ECO:0000259" key="6">
    <source>
        <dbReference type="Pfam" id="PF08543"/>
    </source>
</evidence>
<evidence type="ECO:0000256" key="4">
    <source>
        <dbReference type="ARBA" id="ARBA00022777"/>
    </source>
</evidence>
<name>A0ABN2P5W0_9MICO</name>
<keyword evidence="4 7" id="KW-0418">Kinase</keyword>
<feature type="domain" description="Pyridoxamine kinase/Phosphomethylpyrimidine kinase" evidence="6">
    <location>
        <begin position="91"/>
        <end position="252"/>
    </location>
</feature>
<dbReference type="Pfam" id="PF08543">
    <property type="entry name" value="Phos_pyr_kin"/>
    <property type="match status" value="1"/>
</dbReference>
<dbReference type="PANTHER" id="PTHR10534:SF2">
    <property type="entry name" value="PYRIDOXAL KINASE"/>
    <property type="match status" value="1"/>
</dbReference>
<dbReference type="NCBIfam" id="TIGR00687">
    <property type="entry name" value="pyridox_kin"/>
    <property type="match status" value="1"/>
</dbReference>
<gene>
    <name evidence="7" type="primary">pdxY</name>
    <name evidence="7" type="ORF">GCM10009775_00670</name>
</gene>
<keyword evidence="3" id="KW-0547">Nucleotide-binding</keyword>